<reference evidence="1 2" key="1">
    <citation type="submission" date="2016-10" db="EMBL/GenBank/DDBJ databases">
        <title>Genome sequence of the ascomycete fungus Penicillium subrubescens.</title>
        <authorList>
            <person name="De Vries R.P."/>
            <person name="Peng M."/>
            <person name="Dilokpimol A."/>
            <person name="Hilden K."/>
            <person name="Makela M.R."/>
            <person name="Grigoriev I."/>
            <person name="Riley R."/>
            <person name="Granchi Z."/>
        </authorList>
    </citation>
    <scope>NUCLEOTIDE SEQUENCE [LARGE SCALE GENOMIC DNA]</scope>
    <source>
        <strain evidence="1 2">CBS 132785</strain>
    </source>
</reference>
<evidence type="ECO:0000313" key="2">
    <source>
        <dbReference type="Proteomes" id="UP000186955"/>
    </source>
</evidence>
<accession>A0A1Q5TB22</accession>
<dbReference type="Proteomes" id="UP000186955">
    <property type="component" value="Unassembled WGS sequence"/>
</dbReference>
<gene>
    <name evidence="1" type="ORF">PENSUB_10243</name>
</gene>
<proteinExistence type="predicted"/>
<name>A0A1Q5TB22_9EURO</name>
<dbReference type="AlphaFoldDB" id="A0A1Q5TB22"/>
<organism evidence="1 2">
    <name type="scientific">Penicillium subrubescens</name>
    <dbReference type="NCBI Taxonomy" id="1316194"/>
    <lineage>
        <taxon>Eukaryota</taxon>
        <taxon>Fungi</taxon>
        <taxon>Dikarya</taxon>
        <taxon>Ascomycota</taxon>
        <taxon>Pezizomycotina</taxon>
        <taxon>Eurotiomycetes</taxon>
        <taxon>Eurotiomycetidae</taxon>
        <taxon>Eurotiales</taxon>
        <taxon>Aspergillaceae</taxon>
        <taxon>Penicillium</taxon>
    </lineage>
</organism>
<sequence length="53" mass="5772">MGRVGARLRIRFKQIADSCVSFVSCWSDDIDSQAVLALGVSGSEIDGIQWQAQ</sequence>
<evidence type="ECO:0000313" key="1">
    <source>
        <dbReference type="EMBL" id="OKO97449.1"/>
    </source>
</evidence>
<comment type="caution">
    <text evidence="1">The sequence shown here is derived from an EMBL/GenBank/DDBJ whole genome shotgun (WGS) entry which is preliminary data.</text>
</comment>
<keyword evidence="2" id="KW-1185">Reference proteome</keyword>
<protein>
    <submittedName>
        <fullName evidence="1">Uncharacterized protein</fullName>
    </submittedName>
</protein>
<dbReference type="EMBL" id="MNBE01000695">
    <property type="protein sequence ID" value="OKO97449.1"/>
    <property type="molecule type" value="Genomic_DNA"/>
</dbReference>